<dbReference type="InParanoid" id="D8LN07"/>
<name>D8LN07_ECTSI</name>
<feature type="compositionally biased region" description="Low complexity" evidence="1">
    <location>
        <begin position="11"/>
        <end position="21"/>
    </location>
</feature>
<organism evidence="3 4">
    <name type="scientific">Ectocarpus siliculosus</name>
    <name type="common">Brown alga</name>
    <name type="synonym">Conferva siliculosa</name>
    <dbReference type="NCBI Taxonomy" id="2880"/>
    <lineage>
        <taxon>Eukaryota</taxon>
        <taxon>Sar</taxon>
        <taxon>Stramenopiles</taxon>
        <taxon>Ochrophyta</taxon>
        <taxon>PX clade</taxon>
        <taxon>Phaeophyceae</taxon>
        <taxon>Ectocarpales</taxon>
        <taxon>Ectocarpaceae</taxon>
        <taxon>Ectocarpus</taxon>
    </lineage>
</organism>
<protein>
    <submittedName>
        <fullName evidence="3">Uncharacterized protein</fullName>
    </submittedName>
</protein>
<keyword evidence="2" id="KW-0472">Membrane</keyword>
<dbReference type="Proteomes" id="UP000002630">
    <property type="component" value="Unassembled WGS sequence"/>
</dbReference>
<feature type="region of interest" description="Disordered" evidence="1">
    <location>
        <begin position="1"/>
        <end position="141"/>
    </location>
</feature>
<reference evidence="3 4" key="1">
    <citation type="journal article" date="2010" name="Nature">
        <title>The Ectocarpus genome and the independent evolution of multicellularity in brown algae.</title>
        <authorList>
            <person name="Cock J.M."/>
            <person name="Sterck L."/>
            <person name="Rouze P."/>
            <person name="Scornet D."/>
            <person name="Allen A.E."/>
            <person name="Amoutzias G."/>
            <person name="Anthouard V."/>
            <person name="Artiguenave F."/>
            <person name="Aury J.M."/>
            <person name="Badger J.H."/>
            <person name="Beszteri B."/>
            <person name="Billiau K."/>
            <person name="Bonnet E."/>
            <person name="Bothwell J.H."/>
            <person name="Bowler C."/>
            <person name="Boyen C."/>
            <person name="Brownlee C."/>
            <person name="Carrano C.J."/>
            <person name="Charrier B."/>
            <person name="Cho G.Y."/>
            <person name="Coelho S.M."/>
            <person name="Collen J."/>
            <person name="Corre E."/>
            <person name="Da Silva C."/>
            <person name="Delage L."/>
            <person name="Delaroque N."/>
            <person name="Dittami S.M."/>
            <person name="Doulbeau S."/>
            <person name="Elias M."/>
            <person name="Farnham G."/>
            <person name="Gachon C.M."/>
            <person name="Gschloessl B."/>
            <person name="Heesch S."/>
            <person name="Jabbari K."/>
            <person name="Jubin C."/>
            <person name="Kawai H."/>
            <person name="Kimura K."/>
            <person name="Kloareg B."/>
            <person name="Kupper F.C."/>
            <person name="Lang D."/>
            <person name="Le Bail A."/>
            <person name="Leblanc C."/>
            <person name="Lerouge P."/>
            <person name="Lohr M."/>
            <person name="Lopez P.J."/>
            <person name="Martens C."/>
            <person name="Maumus F."/>
            <person name="Michel G."/>
            <person name="Miranda-Saavedra D."/>
            <person name="Morales J."/>
            <person name="Moreau H."/>
            <person name="Motomura T."/>
            <person name="Nagasato C."/>
            <person name="Napoli C.A."/>
            <person name="Nelson D.R."/>
            <person name="Nyvall-Collen P."/>
            <person name="Peters A.F."/>
            <person name="Pommier C."/>
            <person name="Potin P."/>
            <person name="Poulain J."/>
            <person name="Quesneville H."/>
            <person name="Read B."/>
            <person name="Rensing S.A."/>
            <person name="Ritter A."/>
            <person name="Rousvoal S."/>
            <person name="Samanta M."/>
            <person name="Samson G."/>
            <person name="Schroeder D.C."/>
            <person name="Segurens B."/>
            <person name="Strittmatter M."/>
            <person name="Tonon T."/>
            <person name="Tregear J.W."/>
            <person name="Valentin K."/>
            <person name="von Dassow P."/>
            <person name="Yamagishi T."/>
            <person name="Van de Peer Y."/>
            <person name="Wincker P."/>
        </authorList>
    </citation>
    <scope>NUCLEOTIDE SEQUENCE [LARGE SCALE GENOMIC DNA]</scope>
    <source>
        <strain evidence="4">Ec32 / CCAP1310/4</strain>
    </source>
</reference>
<feature type="transmembrane region" description="Helical" evidence="2">
    <location>
        <begin position="262"/>
        <end position="282"/>
    </location>
</feature>
<proteinExistence type="predicted"/>
<evidence type="ECO:0000256" key="2">
    <source>
        <dbReference type="SAM" id="Phobius"/>
    </source>
</evidence>
<dbReference type="OrthoDB" id="10353903at2759"/>
<evidence type="ECO:0000256" key="1">
    <source>
        <dbReference type="SAM" id="MobiDB-lite"/>
    </source>
</evidence>
<dbReference type="EMBL" id="FN649760">
    <property type="protein sequence ID" value="CBN76248.1"/>
    <property type="molecule type" value="Genomic_DNA"/>
</dbReference>
<evidence type="ECO:0000313" key="3">
    <source>
        <dbReference type="EMBL" id="CBN76248.1"/>
    </source>
</evidence>
<gene>
    <name evidence="3" type="ORF">Esi_0422_0006</name>
</gene>
<sequence>MEDKQLSVRFSGSVDSGPRSSSSDDDGESEWEAFDAAFRGKTASMTDPAATATPGRVTLARRPFKENQRAASGRARTHRTDSAASSSAEDLRVLAPTRAGLHGSNSSPAGQLAPGYDGDNDHVGTSQRPYRHHHVAGSATSHLHENDFNNKYRTHHHQTGAVLQPARRLPLYHHNDATQATPNSSSPSALNDTSRAFVWSVLLHGCLCEAPLAVLEGLARGPLYLVAAAWVALVASVGASGHAHHHRAGLRKHAAALAREGLLLLAASLTLAVPFATSFTVYGEVVVDRALDEEEASWDVRPVPTVLGAVDPLRFCVFAFGQAGELAANGRPEPLQQPFSELTGGGYGLRTTGPGGYAEGFRPANYDDGDGGGRSNKPPSILYVGAIAAQSMDADRMGVGILHPPEELGLRLRQAAAQGKRAVVSAYRRLAYSATATYHRRLPTLSSTAVTRLGNMSSG</sequence>
<feature type="transmembrane region" description="Helical" evidence="2">
    <location>
        <begin position="221"/>
        <end position="241"/>
    </location>
</feature>
<dbReference type="AlphaFoldDB" id="D8LN07"/>
<evidence type="ECO:0000313" key="4">
    <source>
        <dbReference type="Proteomes" id="UP000002630"/>
    </source>
</evidence>
<keyword evidence="4" id="KW-1185">Reference proteome</keyword>
<accession>D8LN07</accession>
<keyword evidence="2" id="KW-0812">Transmembrane</keyword>
<keyword evidence="2" id="KW-1133">Transmembrane helix</keyword>
<feature type="compositionally biased region" description="Acidic residues" evidence="1">
    <location>
        <begin position="23"/>
        <end position="33"/>
    </location>
</feature>